<comment type="caution">
    <text evidence="5">The sequence shown here is derived from an EMBL/GenBank/DDBJ whole genome shotgun (WGS) entry which is preliminary data.</text>
</comment>
<keyword evidence="6" id="KW-1185">Reference proteome</keyword>
<dbReference type="InterPro" id="IPR004843">
    <property type="entry name" value="Calcineurin-like_PHP"/>
</dbReference>
<dbReference type="InterPro" id="IPR013783">
    <property type="entry name" value="Ig-like_fold"/>
</dbReference>
<protein>
    <submittedName>
        <fullName evidence="5">Metallophosphoesterase</fullName>
    </submittedName>
</protein>
<dbReference type="Proteomes" id="UP000308917">
    <property type="component" value="Unassembled WGS sequence"/>
</dbReference>
<evidence type="ECO:0000313" key="6">
    <source>
        <dbReference type="Proteomes" id="UP000308917"/>
    </source>
</evidence>
<feature type="signal peptide" evidence="3">
    <location>
        <begin position="1"/>
        <end position="23"/>
    </location>
</feature>
<dbReference type="EMBL" id="STFG01000009">
    <property type="protein sequence ID" value="THU01085.1"/>
    <property type="molecule type" value="Genomic_DNA"/>
</dbReference>
<dbReference type="Gene3D" id="2.60.40.10">
    <property type="entry name" value="Immunoglobulins"/>
    <property type="match status" value="1"/>
</dbReference>
<feature type="region of interest" description="Disordered" evidence="2">
    <location>
        <begin position="238"/>
        <end position="263"/>
    </location>
</feature>
<gene>
    <name evidence="5" type="ORF">E9531_09930</name>
</gene>
<dbReference type="AlphaFoldDB" id="A0A4S8F3T1"/>
<dbReference type="SUPFAM" id="SSF56300">
    <property type="entry name" value="Metallo-dependent phosphatases"/>
    <property type="match status" value="1"/>
</dbReference>
<name>A0A4S8F3T1_9BURK</name>
<dbReference type="InterPro" id="IPR053784">
    <property type="entry name" value="Choice_anch_U_dom"/>
</dbReference>
<evidence type="ECO:0000256" key="2">
    <source>
        <dbReference type="SAM" id="MobiDB-lite"/>
    </source>
</evidence>
<dbReference type="Gene3D" id="3.60.21.10">
    <property type="match status" value="1"/>
</dbReference>
<dbReference type="PANTHER" id="PTHR22953">
    <property type="entry name" value="ACID PHOSPHATASE RELATED"/>
    <property type="match status" value="1"/>
</dbReference>
<sequence>MECSMSRYAIKAACLVVTLPFSAALFAQNAVVSESFDTASPTDQVTDTPPEGWTISTYYTDDLSSPVALSQGKPEWLGWKFVQKATWNRLLTPNSSNQRAGFNLASNGIAVAESDGLRPLNGRRFTTKLSSAAFPVEAGQSYSIAFDSHYLQGQKPQNASAVAVFSNGSTHTLVQYDIDTLDGQNHQPNRTLSQTVTVPNGATTVNVQWLFDNTANNWYWAIDNLRIEKKEVEVAPPFDSSALPQSNKKPTMTVSPTLQGPGPDRMVVMFETTEAEPTVWVRKHGSSEAYTIVAAKNAEGNLADEKIFFAAIEGLDSNTLYEYAVITGNSLAPKLAGPYAFKTWPKEGDGVDKAHFITVSDTQDGLQERFKNIIEQGVLALDCGGSSLGCAQNIAAMLVPGDLVSTGSARAQWANHFFAPMQAISAYVPIIPAPGNHEYYGEDRVQSDTNAWMKTYRKYFYQAAPSESEKYPQHWFHTDYLGLRIISSDFNPASAMHNTSGWNTATYDFGRTLFREDYMREHLNWFTNLMADTKAKQKSHVFLLNHHPCLSTKWRGGEVVAACDFIAQLESYGEQTGAITANLNGHVHTYERGNSMNARHLWLTVASASGDLEPAQMPEDTDLDVFVNTDNAFGYGRLRVDFGKTKALQWERHNLRNNTISSVPDDAIEITNNTFNAKPVLPQRFLGQVEPDTVTLAYSLPNQADVYEAQWQVSQHPSFSNASATVFDVWGDKTRRESWTYIGKTRTNTQAGSDISQLALGEMLNKPARLYPNQSASTPIGQLYKQIVPGANDLAERWDCARRWDSNGDTAGQGRQGGRQCFAQLTNANGEKVSAFNPFGNQPIPVLAFANQQQWFWRVRVRDAHLNWSDWSDTGSFQLGETLPTPAAPVLSQLLSGSGLANSSLEISSTASCQAAQARTTTAAAIHLDIPAGWQAPYGAISFELEDCNQLGFNANVALTFDAALPEGAMVKKFNTTTGEMHDIAGLNITGNRIDYTVTDGGELDEDGQINGSIHDPLVVLTPVAAIAPAQATPVPANPVWSMAGLAALLLLLGARHHRRQSANA</sequence>
<proteinExistence type="predicted"/>
<dbReference type="GO" id="GO:0003993">
    <property type="term" value="F:acid phosphatase activity"/>
    <property type="evidence" value="ECO:0007669"/>
    <property type="project" value="InterPro"/>
</dbReference>
<feature type="domain" description="Calcineurin-like phosphoesterase" evidence="4">
    <location>
        <begin position="356"/>
        <end position="590"/>
    </location>
</feature>
<organism evidence="5 6">
    <name type="scientific">Lampropedia puyangensis</name>
    <dbReference type="NCBI Taxonomy" id="1330072"/>
    <lineage>
        <taxon>Bacteria</taxon>
        <taxon>Pseudomonadati</taxon>
        <taxon>Pseudomonadota</taxon>
        <taxon>Betaproteobacteria</taxon>
        <taxon>Burkholderiales</taxon>
        <taxon>Comamonadaceae</taxon>
        <taxon>Lampropedia</taxon>
    </lineage>
</organism>
<dbReference type="Pfam" id="PF00149">
    <property type="entry name" value="Metallophos"/>
    <property type="match status" value="1"/>
</dbReference>
<dbReference type="InterPro" id="IPR039331">
    <property type="entry name" value="PAPs-like"/>
</dbReference>
<feature type="chain" id="PRO_5020716612" evidence="3">
    <location>
        <begin position="24"/>
        <end position="1065"/>
    </location>
</feature>
<evidence type="ECO:0000313" key="5">
    <source>
        <dbReference type="EMBL" id="THU01085.1"/>
    </source>
</evidence>
<reference evidence="5 6" key="1">
    <citation type="journal article" date="2015" name="Antonie Van Leeuwenhoek">
        <title>Lampropedia puyangensis sp. nov., isolated from symptomatic bark of Populus ? euramericana canker and emended description of Lampropedia hyalina (Ehrenberg 1832) Lee et al. 2004.</title>
        <authorList>
            <person name="Li Y."/>
            <person name="Wang T."/>
            <person name="Piao C.G."/>
            <person name="Wang L.F."/>
            <person name="Tian G.Z."/>
            <person name="Zhu T.H."/>
            <person name="Guo M.W."/>
        </authorList>
    </citation>
    <scope>NUCLEOTIDE SEQUENCE [LARGE SCALE GENOMIC DNA]</scope>
    <source>
        <strain evidence="5 6">2-bin</strain>
    </source>
</reference>
<evidence type="ECO:0000256" key="1">
    <source>
        <dbReference type="ARBA" id="ARBA00022729"/>
    </source>
</evidence>
<feature type="compositionally biased region" description="Polar residues" evidence="2">
    <location>
        <begin position="242"/>
        <end position="258"/>
    </location>
</feature>
<keyword evidence="1 3" id="KW-0732">Signal</keyword>
<dbReference type="PANTHER" id="PTHR22953:SF153">
    <property type="entry name" value="PURPLE ACID PHOSPHATASE"/>
    <property type="match status" value="1"/>
</dbReference>
<evidence type="ECO:0000259" key="4">
    <source>
        <dbReference type="Pfam" id="PF00149"/>
    </source>
</evidence>
<dbReference type="NCBIfam" id="NF041766">
    <property type="entry name" value="choice_anch_U"/>
    <property type="match status" value="1"/>
</dbReference>
<dbReference type="InterPro" id="IPR029052">
    <property type="entry name" value="Metallo-depent_PP-like"/>
</dbReference>
<accession>A0A4S8F3T1</accession>
<evidence type="ECO:0000256" key="3">
    <source>
        <dbReference type="SAM" id="SignalP"/>
    </source>
</evidence>